<keyword evidence="2" id="KW-0614">Plasmid</keyword>
<proteinExistence type="predicted"/>
<evidence type="ECO:0000256" key="1">
    <source>
        <dbReference type="SAM" id="MobiDB-lite"/>
    </source>
</evidence>
<sequence>MASQCGTWYTDETATPPSDQIEKPDPLAGTNNWYTQDGYSGGSYSNCSDASQPGVGPIRQYLESLPYDPKPNCASTHYYLLNNYNLGYNGDGAVLDRCASGGRPSPWALSQRVALFYFYFLPSFGIVGNPPQITTHAPCNEQT</sequence>
<gene>
    <name evidence="2" type="ORF">BJG93_30435</name>
</gene>
<organism evidence="2">
    <name type="scientific">Paraburkholderia sprentiae WSM5005</name>
    <dbReference type="NCBI Taxonomy" id="754502"/>
    <lineage>
        <taxon>Bacteria</taxon>
        <taxon>Pseudomonadati</taxon>
        <taxon>Pseudomonadota</taxon>
        <taxon>Betaproteobacteria</taxon>
        <taxon>Burkholderiales</taxon>
        <taxon>Burkholderiaceae</taxon>
        <taxon>Paraburkholderia</taxon>
    </lineage>
</organism>
<feature type="region of interest" description="Disordered" evidence="1">
    <location>
        <begin position="1"/>
        <end position="29"/>
    </location>
</feature>
<dbReference type="RefSeq" id="WP_027194874.1">
    <property type="nucleotide sequence ID" value="NZ_KI421530.1"/>
</dbReference>
<reference evidence="2" key="1">
    <citation type="submission" date="2016-09" db="EMBL/GenBank/DDBJ databases">
        <title>The Complete Genome of Burkholderia sprentiae wsm5005.</title>
        <authorList>
            <person name="De Meyer S."/>
            <person name="Wang P."/>
            <person name="Terpolilli J."/>
        </authorList>
    </citation>
    <scope>NUCLEOTIDE SEQUENCE [LARGE SCALE GENOMIC DNA]</scope>
    <source>
        <strain evidence="2">WSM5005</strain>
        <plasmid evidence="2">pl1WSM5005</plasmid>
    </source>
</reference>
<protein>
    <submittedName>
        <fullName evidence="2">Uncharacterized protein</fullName>
    </submittedName>
</protein>
<dbReference type="AlphaFoldDB" id="A0A1I9YUB4"/>
<feature type="compositionally biased region" description="Polar residues" evidence="1">
    <location>
        <begin position="1"/>
        <end position="18"/>
    </location>
</feature>
<geneLocation type="plasmid" evidence="2">
    <name>pl1WSM5005</name>
</geneLocation>
<accession>A0A1I9YUB4</accession>
<evidence type="ECO:0000313" key="2">
    <source>
        <dbReference type="EMBL" id="APA89782.1"/>
    </source>
</evidence>
<name>A0A1I9YUB4_9BURK</name>
<dbReference type="EMBL" id="CP017563">
    <property type="protein sequence ID" value="APA89782.1"/>
    <property type="molecule type" value="Genomic_DNA"/>
</dbReference>